<evidence type="ECO:0000256" key="2">
    <source>
        <dbReference type="SAM" id="Phobius"/>
    </source>
</evidence>
<keyword evidence="4" id="KW-1185">Reference proteome</keyword>
<dbReference type="PANTHER" id="PTHR41386">
    <property type="entry name" value="INTEGRAL MEMBRANE PROTEIN-RELATED"/>
    <property type="match status" value="1"/>
</dbReference>
<dbReference type="Proteomes" id="UP000199647">
    <property type="component" value="Unassembled WGS sequence"/>
</dbReference>
<dbReference type="Pfam" id="PF06210">
    <property type="entry name" value="DUF1003"/>
    <property type="match status" value="1"/>
</dbReference>
<evidence type="ECO:0000313" key="3">
    <source>
        <dbReference type="EMBL" id="SEP73248.1"/>
    </source>
</evidence>
<dbReference type="AlphaFoldDB" id="A0A1H9AB75"/>
<reference evidence="3 4" key="1">
    <citation type="submission" date="2016-10" db="EMBL/GenBank/DDBJ databases">
        <authorList>
            <person name="de Groot N.N."/>
        </authorList>
    </citation>
    <scope>NUCLEOTIDE SEQUENCE [LARGE SCALE GENOMIC DNA]</scope>
    <source>
        <strain evidence="3 4">A52C2</strain>
    </source>
</reference>
<feature type="region of interest" description="Disordered" evidence="1">
    <location>
        <begin position="1"/>
        <end position="39"/>
    </location>
</feature>
<evidence type="ECO:0000313" key="4">
    <source>
        <dbReference type="Proteomes" id="UP000199647"/>
    </source>
</evidence>
<dbReference type="InterPro" id="IPR010406">
    <property type="entry name" value="DUF1003"/>
</dbReference>
<keyword evidence="2" id="KW-0812">Transmembrane</keyword>
<name>A0A1H9AB75_9HYPH</name>
<gene>
    <name evidence="3" type="ORF">SAMN05216548_101363</name>
</gene>
<keyword evidence="2" id="KW-0472">Membrane</keyword>
<evidence type="ECO:0000256" key="1">
    <source>
        <dbReference type="SAM" id="MobiDB-lite"/>
    </source>
</evidence>
<feature type="transmembrane region" description="Helical" evidence="2">
    <location>
        <begin position="174"/>
        <end position="194"/>
    </location>
</feature>
<dbReference type="EMBL" id="FOFG01000001">
    <property type="protein sequence ID" value="SEP73248.1"/>
    <property type="molecule type" value="Genomic_DNA"/>
</dbReference>
<protein>
    <submittedName>
        <fullName evidence="3">Uncharacterized membrane protein</fullName>
    </submittedName>
</protein>
<dbReference type="STRING" id="1855383.SAMN05216548_101363"/>
<sequence length="256" mass="29183">MSENDREESPATGAGEAGIVAGAESSASKKARCAVSGKERPRKDMVRLEHLRPALADRIRQAHPDLADDAMISRTEVNRFRNLYVEDLLKAEHGEFSTLEREVAESIANEQLIAENVEQQFDEKRTLGDRLADGIATFGGSWYFLISFGVVLAVWMAINVIAGATRAFDPYPFILLNLVLSCLAAVQAPIIMMSQRRQEEKDRMRSLNDYQVNLKAELEIRHLHEKVDHLINRQWQRLAEIQQIQMEIMQEARRRR</sequence>
<organism evidence="3 4">
    <name type="scientific">Faunimonas pinastri</name>
    <dbReference type="NCBI Taxonomy" id="1855383"/>
    <lineage>
        <taxon>Bacteria</taxon>
        <taxon>Pseudomonadati</taxon>
        <taxon>Pseudomonadota</taxon>
        <taxon>Alphaproteobacteria</taxon>
        <taxon>Hyphomicrobiales</taxon>
        <taxon>Afifellaceae</taxon>
        <taxon>Faunimonas</taxon>
    </lineage>
</organism>
<dbReference type="PANTHER" id="PTHR41386:SF1">
    <property type="entry name" value="MEMBRANE PROTEIN"/>
    <property type="match status" value="1"/>
</dbReference>
<feature type="transmembrane region" description="Helical" evidence="2">
    <location>
        <begin position="142"/>
        <end position="162"/>
    </location>
</feature>
<keyword evidence="2" id="KW-1133">Transmembrane helix</keyword>
<feature type="compositionally biased region" description="Low complexity" evidence="1">
    <location>
        <begin position="11"/>
        <end position="28"/>
    </location>
</feature>
<dbReference type="RefSeq" id="WP_092494867.1">
    <property type="nucleotide sequence ID" value="NZ_FOFG01000001.1"/>
</dbReference>
<proteinExistence type="predicted"/>
<dbReference type="OrthoDB" id="9795736at2"/>
<accession>A0A1H9AB75</accession>